<dbReference type="GO" id="GO:0022857">
    <property type="term" value="F:transmembrane transporter activity"/>
    <property type="evidence" value="ECO:0007669"/>
    <property type="project" value="TreeGrafter"/>
</dbReference>
<evidence type="ECO:0000313" key="10">
    <source>
        <dbReference type="EMBL" id="BAN03750.1"/>
    </source>
</evidence>
<dbReference type="RefSeq" id="WP_015442997.1">
    <property type="nucleotide sequence ID" value="NC_020520.1"/>
</dbReference>
<evidence type="ECO:0008006" key="12">
    <source>
        <dbReference type="Google" id="ProtNLM"/>
    </source>
</evidence>
<proteinExistence type="inferred from homology"/>
<reference evidence="10 11" key="1">
    <citation type="journal article" date="2013" name="Int. J. Syst. Evol. Microbiol.">
        <title>Ilumatobacter nonamiense sp. nov. and Ilumatobacter coccineum sp. nov., isolated from seashore sand.</title>
        <authorList>
            <person name="Matsumoto A."/>
            <person name="Kasai H."/>
            <person name="Matsuo Y."/>
            <person name="Shizuri Y."/>
            <person name="Ichikawa N."/>
            <person name="Fujita N."/>
            <person name="Omura S."/>
            <person name="Takahashi Y."/>
        </authorList>
    </citation>
    <scope>NUCLEOTIDE SEQUENCE [LARGE SCALE GENOMIC DNA]</scope>
    <source>
        <strain evidence="11">NBRC 103263 / KCTC 29153 / YM16-304</strain>
    </source>
</reference>
<evidence type="ECO:0000256" key="2">
    <source>
        <dbReference type="ARBA" id="ARBA00022475"/>
    </source>
</evidence>
<accession>A0A6C7EBJ7</accession>
<keyword evidence="2" id="KW-1003">Cell membrane</keyword>
<comment type="subcellular location">
    <subcellularLocation>
        <location evidence="1">Cell membrane</location>
        <topology evidence="1">Multi-pass membrane protein</topology>
    </subcellularLocation>
</comment>
<keyword evidence="4 7" id="KW-1133">Transmembrane helix</keyword>
<dbReference type="KEGG" id="aym:YM304_34360"/>
<dbReference type="InterPro" id="IPR025857">
    <property type="entry name" value="MacB_PCD"/>
</dbReference>
<evidence type="ECO:0000256" key="3">
    <source>
        <dbReference type="ARBA" id="ARBA00022692"/>
    </source>
</evidence>
<dbReference type="InterPro" id="IPR003838">
    <property type="entry name" value="ABC3_permease_C"/>
</dbReference>
<feature type="transmembrane region" description="Helical" evidence="7">
    <location>
        <begin position="321"/>
        <end position="345"/>
    </location>
</feature>
<feature type="transmembrane region" description="Helical" evidence="7">
    <location>
        <begin position="774"/>
        <end position="800"/>
    </location>
</feature>
<dbReference type="PANTHER" id="PTHR30572:SF4">
    <property type="entry name" value="ABC TRANSPORTER PERMEASE YTRF"/>
    <property type="match status" value="1"/>
</dbReference>
<feature type="domain" description="MacB-like periplasmic core" evidence="9">
    <location>
        <begin position="21"/>
        <end position="237"/>
    </location>
</feature>
<organism evidence="10 11">
    <name type="scientific">Ilumatobacter coccineus (strain NBRC 103263 / KCTC 29153 / YM16-304)</name>
    <dbReference type="NCBI Taxonomy" id="1313172"/>
    <lineage>
        <taxon>Bacteria</taxon>
        <taxon>Bacillati</taxon>
        <taxon>Actinomycetota</taxon>
        <taxon>Acidimicrobiia</taxon>
        <taxon>Acidimicrobiales</taxon>
        <taxon>Ilumatobacteraceae</taxon>
        <taxon>Ilumatobacter</taxon>
    </lineage>
</organism>
<name>A0A6C7EBJ7_ILUCY</name>
<evidence type="ECO:0000259" key="9">
    <source>
        <dbReference type="Pfam" id="PF12704"/>
    </source>
</evidence>
<feature type="transmembrane region" description="Helical" evidence="7">
    <location>
        <begin position="719"/>
        <end position="747"/>
    </location>
</feature>
<keyword evidence="3 7" id="KW-0812">Transmembrane</keyword>
<feature type="transmembrane region" description="Helical" evidence="7">
    <location>
        <begin position="438"/>
        <end position="457"/>
    </location>
</feature>
<dbReference type="EMBL" id="AP012057">
    <property type="protein sequence ID" value="BAN03750.1"/>
    <property type="molecule type" value="Genomic_DNA"/>
</dbReference>
<evidence type="ECO:0000256" key="4">
    <source>
        <dbReference type="ARBA" id="ARBA00022989"/>
    </source>
</evidence>
<evidence type="ECO:0000256" key="6">
    <source>
        <dbReference type="ARBA" id="ARBA00038076"/>
    </source>
</evidence>
<feature type="domain" description="ABC3 transporter permease C-terminal" evidence="8">
    <location>
        <begin position="725"/>
        <end position="841"/>
    </location>
</feature>
<feature type="transmembrane region" description="Helical" evidence="7">
    <location>
        <begin position="812"/>
        <end position="832"/>
    </location>
</feature>
<keyword evidence="5 7" id="KW-0472">Membrane</keyword>
<dbReference type="PANTHER" id="PTHR30572">
    <property type="entry name" value="MEMBRANE COMPONENT OF TRANSPORTER-RELATED"/>
    <property type="match status" value="1"/>
</dbReference>
<feature type="domain" description="MacB-like periplasmic core" evidence="9">
    <location>
        <begin position="497"/>
        <end position="692"/>
    </location>
</feature>
<feature type="transmembrane region" description="Helical" evidence="7">
    <location>
        <begin position="499"/>
        <end position="519"/>
    </location>
</feature>
<evidence type="ECO:0000256" key="5">
    <source>
        <dbReference type="ARBA" id="ARBA00023136"/>
    </source>
</evidence>
<protein>
    <recommendedName>
        <fullName evidence="12">ABC transporter permease protein</fullName>
    </recommendedName>
</protein>
<feature type="transmembrane region" description="Helical" evidence="7">
    <location>
        <begin position="411"/>
        <end position="432"/>
    </location>
</feature>
<evidence type="ECO:0000256" key="1">
    <source>
        <dbReference type="ARBA" id="ARBA00004651"/>
    </source>
</evidence>
<dbReference type="Gene3D" id="1.20.210.10">
    <property type="entry name" value="Cytochrome c oxidase-like, subunit I domain"/>
    <property type="match status" value="1"/>
</dbReference>
<evidence type="ECO:0000256" key="7">
    <source>
        <dbReference type="SAM" id="Phobius"/>
    </source>
</evidence>
<feature type="transmembrane region" description="Helical" evidence="7">
    <location>
        <begin position="21"/>
        <end position="42"/>
    </location>
</feature>
<dbReference type="InterPro" id="IPR036927">
    <property type="entry name" value="Cyt_c_oxase-like_su1_sf"/>
</dbReference>
<dbReference type="Pfam" id="PF02687">
    <property type="entry name" value="FtsX"/>
    <property type="match status" value="2"/>
</dbReference>
<dbReference type="OrthoDB" id="9780560at2"/>
<dbReference type="Proteomes" id="UP000011863">
    <property type="component" value="Chromosome"/>
</dbReference>
<feature type="transmembrane region" description="Helical" evidence="7">
    <location>
        <begin position="365"/>
        <end position="383"/>
    </location>
</feature>
<evidence type="ECO:0000259" key="8">
    <source>
        <dbReference type="Pfam" id="PF02687"/>
    </source>
</evidence>
<gene>
    <name evidence="10" type="ORF">YM304_34360</name>
</gene>
<keyword evidence="11" id="KW-1185">Reference proteome</keyword>
<feature type="domain" description="ABC3 transporter permease C-terminal" evidence="8">
    <location>
        <begin position="272"/>
        <end position="393"/>
    </location>
</feature>
<dbReference type="InterPro" id="IPR050250">
    <property type="entry name" value="Macrolide_Exporter_MacB"/>
</dbReference>
<comment type="similarity">
    <text evidence="6">Belongs to the ABC-4 integral membrane protein family.</text>
</comment>
<feature type="transmembrane region" description="Helical" evidence="7">
    <location>
        <begin position="262"/>
        <end position="289"/>
    </location>
</feature>
<dbReference type="GO" id="GO:0005886">
    <property type="term" value="C:plasma membrane"/>
    <property type="evidence" value="ECO:0007669"/>
    <property type="project" value="UniProtKB-SubCell"/>
</dbReference>
<evidence type="ECO:0000313" key="11">
    <source>
        <dbReference type="Proteomes" id="UP000011863"/>
    </source>
</evidence>
<dbReference type="Pfam" id="PF12704">
    <property type="entry name" value="MacB_PCD"/>
    <property type="match status" value="2"/>
</dbReference>
<sequence>MATGSTALIARKSIRARLGRTIVIALAITASVSFVVGSFVLADSLKNTFDNLFSELNENIDLSVRSAQEFEGDGERDPIDPALADAIREVDGVAVVEPYLFRYAQLVDADGEAITPAGSPTFGTSYEGENGLQGATLKEGVAPMGPDQVAIDKATADNENFTLGDAVTYLTDTGSYEARITGFIGLGDGDSFGGAQLVALDLDTALERLTSNGKVDSLEVAVEPDADVETVKAAIEEILPERTEAVLGEQVAEENAADVNEFIGVFGTGLLIFAFITAFVSAFIINNVFQITIGQRLRELALLRAVGASGRQVRRMITIEALILGVVATILGVAGGIGVARLLIFGFDAAGAGFPSTATILKPRTFIMAALVGIGITMASVVIPARRAAKIPPVAAMRPELGFDALKTKRLIAGAVITVLGGAMFLIGMFLSPGGTPGLIFLGGGGGLLLFLGVASVSSTIATPVTKAIGWPVEKLLKTPGALARQNVARAPRRTASSAAALMIGVALVSAAAVFASSLRATFVDTLENAVTADYVVTESTGFQGLSPVVAETLAEVPELQAVTPVRGTSGLVEGDVKSFGAVDADAFADLVDPGLVSGSIAGLGLNQALIHEDPAGDLDLEVGDSFAVTYQNGVQGQLEVAGIYSNSTFGNWLIGLDTLESVSDAPARDFFIIAKLRDGVTAADGDAAVEAAAAEFPQALVRTNAEFIEEQENQINQLLIIISMLLFVAILIAVIGISITLALGVFERTREIGLLRAVGMNKRQTRRSVRWEAIIVSTFGAIIGIVLGTFIGVVLSLAVPDDIIGQLAFNPTIVVLILVGAVVAGLFAALYPSYKASNMDVLEAIATE</sequence>
<dbReference type="AlphaFoldDB" id="A0A6C7EBJ7"/>